<proteinExistence type="predicted"/>
<dbReference type="Proteomes" id="UP000035366">
    <property type="component" value="Chromosome"/>
</dbReference>
<gene>
    <name evidence="2" type="ORF">ABB07_05530</name>
</gene>
<feature type="compositionally biased region" description="Polar residues" evidence="1">
    <location>
        <begin position="10"/>
        <end position="23"/>
    </location>
</feature>
<organism evidence="2 3">
    <name type="scientific">Streptomyces incarnatus</name>
    <dbReference type="NCBI Taxonomy" id="665007"/>
    <lineage>
        <taxon>Bacteria</taxon>
        <taxon>Bacillati</taxon>
        <taxon>Actinomycetota</taxon>
        <taxon>Actinomycetes</taxon>
        <taxon>Kitasatosporales</taxon>
        <taxon>Streptomycetaceae</taxon>
        <taxon>Streptomyces</taxon>
    </lineage>
</organism>
<protein>
    <submittedName>
        <fullName evidence="2">Uncharacterized protein</fullName>
    </submittedName>
</protein>
<dbReference type="RefSeq" id="WP_208897670.1">
    <property type="nucleotide sequence ID" value="NZ_CP011497.1"/>
</dbReference>
<dbReference type="EMBL" id="CP011497">
    <property type="protein sequence ID" value="AKJ09501.1"/>
    <property type="molecule type" value="Genomic_DNA"/>
</dbReference>
<feature type="region of interest" description="Disordered" evidence="1">
    <location>
        <begin position="1"/>
        <end position="23"/>
    </location>
</feature>
<accession>A0ABN4GDT9</accession>
<evidence type="ECO:0000256" key="1">
    <source>
        <dbReference type="SAM" id="MobiDB-lite"/>
    </source>
</evidence>
<keyword evidence="3" id="KW-1185">Reference proteome</keyword>
<sequence length="179" mass="19767">MGLSFRRNPDGTTTGRNDETGFTVTLADEEEVQRRLYEDAGWEYAPPPPPVPPGYHRFFLVHDDFPGVGFDDERYASLRAQPPAGCEPADWDGFALTCERSGATLLDAVTRTVAEIRREHGLVMTGMGIEKPEEWLGGDKNGHGAQTVGHLLLMAAHRGSLLGYRRKDLVRLLDATGME</sequence>
<evidence type="ECO:0000313" key="2">
    <source>
        <dbReference type="EMBL" id="AKJ09501.1"/>
    </source>
</evidence>
<reference evidence="2 3" key="1">
    <citation type="journal article" date="2015" name="ISME J.">
        <title>Draft Genome Sequence of Streptomyces incarnatus NRRL8089, which Produces the Nucleoside Antibiotic Sinefungin.</title>
        <authorList>
            <person name="Oshima K."/>
            <person name="Hattori M."/>
            <person name="Shimizu H."/>
            <person name="Fukuda K."/>
            <person name="Nemoto M."/>
            <person name="Inagaki K."/>
            <person name="Tamura T."/>
        </authorList>
    </citation>
    <scope>NUCLEOTIDE SEQUENCE [LARGE SCALE GENOMIC DNA]</scope>
    <source>
        <strain evidence="2 3">NRRL 8089</strain>
    </source>
</reference>
<evidence type="ECO:0000313" key="3">
    <source>
        <dbReference type="Proteomes" id="UP000035366"/>
    </source>
</evidence>
<name>A0ABN4GDT9_9ACTN</name>